<protein>
    <recommendedName>
        <fullName evidence="5">NADH:flavin oxidoreductase/NADH oxidase N-terminal domain-containing protein</fullName>
    </recommendedName>
</protein>
<name>A0A5N6ZVZ6_9EURO</name>
<evidence type="ECO:0000259" key="5">
    <source>
        <dbReference type="Pfam" id="PF00724"/>
    </source>
</evidence>
<keyword evidence="7" id="KW-1185">Reference proteome</keyword>
<evidence type="ECO:0000256" key="3">
    <source>
        <dbReference type="ARBA" id="ARBA00022643"/>
    </source>
</evidence>
<evidence type="ECO:0000256" key="2">
    <source>
        <dbReference type="ARBA" id="ARBA00022630"/>
    </source>
</evidence>
<dbReference type="Proteomes" id="UP000326268">
    <property type="component" value="Unassembled WGS sequence"/>
</dbReference>
<proteinExistence type="inferred from homology"/>
<dbReference type="GO" id="GO:0016491">
    <property type="term" value="F:oxidoreductase activity"/>
    <property type="evidence" value="ECO:0007669"/>
    <property type="project" value="UniProtKB-KW"/>
</dbReference>
<dbReference type="PANTHER" id="PTHR43656:SF5">
    <property type="entry name" value="NADH:FLAVIN OXIDOREDUCTASE_NADH OXIDASE N-TERMINAL DOMAIN-CONTAINING PROTEIN"/>
    <property type="match status" value="1"/>
</dbReference>
<accession>A0A5N6ZVZ6</accession>
<evidence type="ECO:0000313" key="6">
    <source>
        <dbReference type="EMBL" id="KAE8361565.1"/>
    </source>
</evidence>
<gene>
    <name evidence="6" type="ORF">BDV27DRAFT_166799</name>
</gene>
<keyword evidence="2" id="KW-0285">Flavoprotein</keyword>
<dbReference type="Pfam" id="PF00724">
    <property type="entry name" value="Oxidored_FMN"/>
    <property type="match status" value="1"/>
</dbReference>
<organism evidence="6 7">
    <name type="scientific">Aspergillus caelatus</name>
    <dbReference type="NCBI Taxonomy" id="61420"/>
    <lineage>
        <taxon>Eukaryota</taxon>
        <taxon>Fungi</taxon>
        <taxon>Dikarya</taxon>
        <taxon>Ascomycota</taxon>
        <taxon>Pezizomycotina</taxon>
        <taxon>Eurotiomycetes</taxon>
        <taxon>Eurotiomycetidae</taxon>
        <taxon>Eurotiales</taxon>
        <taxon>Aspergillaceae</taxon>
        <taxon>Aspergillus</taxon>
        <taxon>Aspergillus subgen. Circumdati</taxon>
    </lineage>
</organism>
<dbReference type="AlphaFoldDB" id="A0A5N6ZVZ6"/>
<comment type="similarity">
    <text evidence="1">Belongs to the NADH:flavin oxidoreductase/NADH oxidase family.</text>
</comment>
<dbReference type="RefSeq" id="XP_031924646.1">
    <property type="nucleotide sequence ID" value="XM_032074279.1"/>
</dbReference>
<dbReference type="OrthoDB" id="1663137at2759"/>
<evidence type="ECO:0000256" key="1">
    <source>
        <dbReference type="ARBA" id="ARBA00005979"/>
    </source>
</evidence>
<dbReference type="SUPFAM" id="SSF51395">
    <property type="entry name" value="FMN-linked oxidoreductases"/>
    <property type="match status" value="1"/>
</dbReference>
<keyword evidence="3" id="KW-0288">FMN</keyword>
<dbReference type="InterPro" id="IPR001155">
    <property type="entry name" value="OxRdtase_FMN_N"/>
</dbReference>
<dbReference type="InterPro" id="IPR051799">
    <property type="entry name" value="NADH_flavin_oxidoreductase"/>
</dbReference>
<dbReference type="Gene3D" id="3.20.20.70">
    <property type="entry name" value="Aldolase class I"/>
    <property type="match status" value="1"/>
</dbReference>
<dbReference type="GO" id="GO:0010181">
    <property type="term" value="F:FMN binding"/>
    <property type="evidence" value="ECO:0007669"/>
    <property type="project" value="InterPro"/>
</dbReference>
<keyword evidence="4" id="KW-0560">Oxidoreductase</keyword>
<feature type="domain" description="NADH:flavin oxidoreductase/NADH oxidase N-terminal" evidence="5">
    <location>
        <begin position="132"/>
        <end position="327"/>
    </location>
</feature>
<evidence type="ECO:0000313" key="7">
    <source>
        <dbReference type="Proteomes" id="UP000326268"/>
    </source>
</evidence>
<sequence>MASSTDPESIGPDLLGRRLLFSFSGKWAQNRLLKSSTAEYMASFSASDSGSRGIPSADLGDIGVIITGNIMIDPQHLVSAGDPIIPIDAPFEGLRFERFSKIALETKRHGSLVIAQLCHPGRSFGADFGKPREAKREDINYIVEGFAHAAAYAERAGFDGIQLQAAHGHLLSQFLSPRTNKRQDNYGGSIKNRMKLISEIRKAISELVAETFIVGIKINAVEFQESAFNLEETVQLCIELEKMRFDFVELSGGTYEDWTIGRKQVTSIPQHEGYGRIYSERMERTKVYVTGGYRSVKGMIRAVQEVDGIGLARPLCQEPHLCSHILSGSVETAPPIKIDTNNFHLSSVAALMQMQHLGKGLQPVDLGSERDTSRLYKAILDHERTRYSAAAPMDFL</sequence>
<dbReference type="EMBL" id="ML737731">
    <property type="protein sequence ID" value="KAE8361565.1"/>
    <property type="molecule type" value="Genomic_DNA"/>
</dbReference>
<dbReference type="InterPro" id="IPR013785">
    <property type="entry name" value="Aldolase_TIM"/>
</dbReference>
<evidence type="ECO:0000256" key="4">
    <source>
        <dbReference type="ARBA" id="ARBA00023002"/>
    </source>
</evidence>
<reference evidence="6 7" key="1">
    <citation type="submission" date="2019-04" db="EMBL/GenBank/DDBJ databases">
        <title>Friends and foes A comparative genomics studyof 23 Aspergillus species from section Flavi.</title>
        <authorList>
            <consortium name="DOE Joint Genome Institute"/>
            <person name="Kjaerbolling I."/>
            <person name="Vesth T."/>
            <person name="Frisvad J.C."/>
            <person name="Nybo J.L."/>
            <person name="Theobald S."/>
            <person name="Kildgaard S."/>
            <person name="Isbrandt T."/>
            <person name="Kuo A."/>
            <person name="Sato A."/>
            <person name="Lyhne E.K."/>
            <person name="Kogle M.E."/>
            <person name="Wiebenga A."/>
            <person name="Kun R.S."/>
            <person name="Lubbers R.J."/>
            <person name="Makela M.R."/>
            <person name="Barry K."/>
            <person name="Chovatia M."/>
            <person name="Clum A."/>
            <person name="Daum C."/>
            <person name="Haridas S."/>
            <person name="He G."/>
            <person name="LaButti K."/>
            <person name="Lipzen A."/>
            <person name="Mondo S."/>
            <person name="Riley R."/>
            <person name="Salamov A."/>
            <person name="Simmons B.A."/>
            <person name="Magnuson J.K."/>
            <person name="Henrissat B."/>
            <person name="Mortensen U.H."/>
            <person name="Larsen T.O."/>
            <person name="Devries R.P."/>
            <person name="Grigoriev I.V."/>
            <person name="Machida M."/>
            <person name="Baker S.E."/>
            <person name="Andersen M.R."/>
        </authorList>
    </citation>
    <scope>NUCLEOTIDE SEQUENCE [LARGE SCALE GENOMIC DNA]</scope>
    <source>
        <strain evidence="6 7">CBS 763.97</strain>
    </source>
</reference>
<dbReference type="GeneID" id="43658725"/>
<dbReference type="PANTHER" id="PTHR43656">
    <property type="entry name" value="BINDING OXIDOREDUCTASE, PUTATIVE (AFU_ORTHOLOGUE AFUA_2G08260)-RELATED"/>
    <property type="match status" value="1"/>
</dbReference>